<keyword evidence="10" id="KW-1185">Reference proteome</keyword>
<keyword evidence="6" id="KW-0449">Lipoprotein</keyword>
<comment type="caution">
    <text evidence="9">The sequence shown here is derived from an EMBL/GenBank/DDBJ whole genome shotgun (WGS) entry which is preliminary data.</text>
</comment>
<dbReference type="NCBIfam" id="NF047847">
    <property type="entry name" value="SS_mature_LptM"/>
    <property type="match status" value="1"/>
</dbReference>
<evidence type="ECO:0000256" key="2">
    <source>
        <dbReference type="ARBA" id="ARBA00022729"/>
    </source>
</evidence>
<dbReference type="EMBL" id="PKUQ01000011">
    <property type="protein sequence ID" value="PLW78060.1"/>
    <property type="molecule type" value="Genomic_DNA"/>
</dbReference>
<dbReference type="Proteomes" id="UP000234881">
    <property type="component" value="Unassembled WGS sequence"/>
</dbReference>
<evidence type="ECO:0000313" key="10">
    <source>
        <dbReference type="Proteomes" id="UP000234881"/>
    </source>
</evidence>
<sequence length="82" mass="8660">MLFQTSHLAITKTGVKLLILFALATGLTACGQRGPLVAPTANTNMSTDVQDPSVKDGISDSDEQTDSRTKAPDEGFILDPLL</sequence>
<dbReference type="InterPro" id="IPR032831">
    <property type="entry name" value="LptM_cons"/>
</dbReference>
<organism evidence="9 10">
    <name type="scientific">Cohaesibacter celericrescens</name>
    <dbReference type="NCBI Taxonomy" id="2067669"/>
    <lineage>
        <taxon>Bacteria</taxon>
        <taxon>Pseudomonadati</taxon>
        <taxon>Pseudomonadota</taxon>
        <taxon>Alphaproteobacteria</taxon>
        <taxon>Hyphomicrobiales</taxon>
        <taxon>Cohaesibacteraceae</taxon>
    </lineage>
</organism>
<feature type="signal peptide" evidence="8">
    <location>
        <begin position="1"/>
        <end position="24"/>
    </location>
</feature>
<proteinExistence type="predicted"/>
<evidence type="ECO:0000313" key="9">
    <source>
        <dbReference type="EMBL" id="PLW78060.1"/>
    </source>
</evidence>
<evidence type="ECO:0000256" key="4">
    <source>
        <dbReference type="ARBA" id="ARBA00023139"/>
    </source>
</evidence>
<evidence type="ECO:0000256" key="5">
    <source>
        <dbReference type="ARBA" id="ARBA00023237"/>
    </source>
</evidence>
<gene>
    <name evidence="9" type="ORF">C0081_06300</name>
</gene>
<reference evidence="9 10" key="1">
    <citation type="submission" date="2018-01" db="EMBL/GenBank/DDBJ databases">
        <title>The draft genome sequence of Cohaesibacter sp. H1304.</title>
        <authorList>
            <person name="Wang N.-N."/>
            <person name="Du Z.-J."/>
        </authorList>
    </citation>
    <scope>NUCLEOTIDE SEQUENCE [LARGE SCALE GENOMIC DNA]</scope>
    <source>
        <strain evidence="9 10">H1304</strain>
    </source>
</reference>
<name>A0A2N5XUA9_9HYPH</name>
<evidence type="ECO:0000256" key="3">
    <source>
        <dbReference type="ARBA" id="ARBA00023136"/>
    </source>
</evidence>
<protein>
    <recommendedName>
        <fullName evidence="11">Argininosuccinate lyase</fullName>
    </recommendedName>
</protein>
<comment type="subcellular location">
    <subcellularLocation>
        <location evidence="1">Cell outer membrane</location>
        <topology evidence="1">Lipid-anchor</topology>
    </subcellularLocation>
</comment>
<dbReference type="AlphaFoldDB" id="A0A2N5XUA9"/>
<evidence type="ECO:0000256" key="1">
    <source>
        <dbReference type="ARBA" id="ARBA00004459"/>
    </source>
</evidence>
<keyword evidence="5" id="KW-0998">Cell outer membrane</keyword>
<dbReference type="RefSeq" id="WP_101532968.1">
    <property type="nucleotide sequence ID" value="NZ_JBFHIU010000017.1"/>
</dbReference>
<keyword evidence="2 8" id="KW-0732">Signal</keyword>
<accession>A0A2N5XUA9</accession>
<feature type="region of interest" description="Disordered" evidence="7">
    <location>
        <begin position="38"/>
        <end position="82"/>
    </location>
</feature>
<keyword evidence="3" id="KW-0472">Membrane</keyword>
<feature type="chain" id="PRO_5015002051" description="Argininosuccinate lyase" evidence="8">
    <location>
        <begin position="25"/>
        <end position="82"/>
    </location>
</feature>
<evidence type="ECO:0000256" key="8">
    <source>
        <dbReference type="SAM" id="SignalP"/>
    </source>
</evidence>
<evidence type="ECO:0000256" key="6">
    <source>
        <dbReference type="ARBA" id="ARBA00023288"/>
    </source>
</evidence>
<evidence type="ECO:0008006" key="11">
    <source>
        <dbReference type="Google" id="ProtNLM"/>
    </source>
</evidence>
<dbReference type="OrthoDB" id="8452496at2"/>
<keyword evidence="4" id="KW-0564">Palmitate</keyword>
<evidence type="ECO:0000256" key="7">
    <source>
        <dbReference type="SAM" id="MobiDB-lite"/>
    </source>
</evidence>
<feature type="compositionally biased region" description="Polar residues" evidence="7">
    <location>
        <begin position="40"/>
        <end position="50"/>
    </location>
</feature>